<gene>
    <name evidence="2" type="ORF">GCM10009544_15130</name>
</gene>
<organism evidence="2 3">
    <name type="scientific">Streptomyces stramineus</name>
    <dbReference type="NCBI Taxonomy" id="173861"/>
    <lineage>
        <taxon>Bacteria</taxon>
        <taxon>Bacillati</taxon>
        <taxon>Actinomycetota</taxon>
        <taxon>Actinomycetes</taxon>
        <taxon>Kitasatosporales</taxon>
        <taxon>Streptomycetaceae</taxon>
        <taxon>Streptomyces</taxon>
    </lineage>
</organism>
<evidence type="ECO:0008006" key="4">
    <source>
        <dbReference type="Google" id="ProtNLM"/>
    </source>
</evidence>
<name>A0ABP3JIZ3_9ACTN</name>
<evidence type="ECO:0000256" key="1">
    <source>
        <dbReference type="SAM" id="MobiDB-lite"/>
    </source>
</evidence>
<dbReference type="RefSeq" id="WP_344087621.1">
    <property type="nucleotide sequence ID" value="NZ_BAAAHB010000010.1"/>
</dbReference>
<evidence type="ECO:0000313" key="2">
    <source>
        <dbReference type="EMBL" id="GAA0453300.1"/>
    </source>
</evidence>
<protein>
    <recommendedName>
        <fullName evidence="4">Acyl-CoA carboxylase subunit epsilon</fullName>
    </recommendedName>
</protein>
<proteinExistence type="predicted"/>
<reference evidence="3" key="1">
    <citation type="journal article" date="2019" name="Int. J. Syst. Evol. Microbiol.">
        <title>The Global Catalogue of Microorganisms (GCM) 10K type strain sequencing project: providing services to taxonomists for standard genome sequencing and annotation.</title>
        <authorList>
            <consortium name="The Broad Institute Genomics Platform"/>
            <consortium name="The Broad Institute Genome Sequencing Center for Infectious Disease"/>
            <person name="Wu L."/>
            <person name="Ma J."/>
        </authorList>
    </citation>
    <scope>NUCLEOTIDE SEQUENCE [LARGE SCALE GENOMIC DNA]</scope>
    <source>
        <strain evidence="3">JCM 10649</strain>
    </source>
</reference>
<feature type="region of interest" description="Disordered" evidence="1">
    <location>
        <begin position="35"/>
        <end position="74"/>
    </location>
</feature>
<accession>A0ABP3JIZ3</accession>
<comment type="caution">
    <text evidence="2">The sequence shown here is derived from an EMBL/GenBank/DDBJ whole genome shotgun (WGS) entry which is preliminary data.</text>
</comment>
<dbReference type="Pfam" id="PF13822">
    <property type="entry name" value="ACC_epsilon"/>
    <property type="match status" value="1"/>
</dbReference>
<dbReference type="EMBL" id="BAAAHB010000010">
    <property type="protein sequence ID" value="GAA0453300.1"/>
    <property type="molecule type" value="Genomic_DNA"/>
</dbReference>
<keyword evidence="3" id="KW-1185">Reference proteome</keyword>
<sequence length="74" mass="7733">MSGSGESAFRIVRGRATDEELAATVVALLARLSAAAPEADSGRAPARRAWSAPGSRMTRRPAERGPGAWRTGLL</sequence>
<dbReference type="InterPro" id="IPR032716">
    <property type="entry name" value="ACC_epsilon"/>
</dbReference>
<dbReference type="Proteomes" id="UP001499895">
    <property type="component" value="Unassembled WGS sequence"/>
</dbReference>
<evidence type="ECO:0000313" key="3">
    <source>
        <dbReference type="Proteomes" id="UP001499895"/>
    </source>
</evidence>